<dbReference type="RefSeq" id="WP_165894040.1">
    <property type="nucleotide sequence ID" value="NZ_JAAPAP010000024.1"/>
</dbReference>
<proteinExistence type="predicted"/>
<sequence>MDPIEAFMQANALTTPLFPPTSRYHGIAAAQLTLPDGTTVAYLKRRFVPPPENFALLQEHMVAAGDRLDNLAARYLGDPQQYWRICDANGAMRPDELTETAGRRLRITLPEGIPGAPDAG</sequence>
<evidence type="ECO:0000313" key="2">
    <source>
        <dbReference type="Proteomes" id="UP000736384"/>
    </source>
</evidence>
<dbReference type="AlphaFoldDB" id="A0AA43Z9X3"/>
<dbReference type="Proteomes" id="UP000736384">
    <property type="component" value="Unassembled WGS sequence"/>
</dbReference>
<accession>A0AA43Z9X3</accession>
<gene>
    <name evidence="1" type="ORF">HA520_20590</name>
</gene>
<protein>
    <submittedName>
        <fullName evidence="1">LysM peptidoglycan-binding domain-containing protein</fullName>
    </submittedName>
</protein>
<reference evidence="1" key="1">
    <citation type="submission" date="2020-03" db="EMBL/GenBank/DDBJ databases">
        <title>Genome assembly of Azotobacter chroococcum W5.</title>
        <authorList>
            <person name="Kannepalli A."/>
        </authorList>
    </citation>
    <scope>NUCLEOTIDE SEQUENCE</scope>
    <source>
        <strain evidence="1">W5</strain>
    </source>
</reference>
<comment type="caution">
    <text evidence="1">The sequence shown here is derived from an EMBL/GenBank/DDBJ whole genome shotgun (WGS) entry which is preliminary data.</text>
</comment>
<evidence type="ECO:0000313" key="1">
    <source>
        <dbReference type="EMBL" id="NHN79645.1"/>
    </source>
</evidence>
<name>A0AA43Z9X3_9GAMM</name>
<dbReference type="EMBL" id="JAAPAP010000024">
    <property type="protein sequence ID" value="NHN79645.1"/>
    <property type="molecule type" value="Genomic_DNA"/>
</dbReference>
<organism evidence="1 2">
    <name type="scientific">Azotobacter chroococcum</name>
    <dbReference type="NCBI Taxonomy" id="353"/>
    <lineage>
        <taxon>Bacteria</taxon>
        <taxon>Pseudomonadati</taxon>
        <taxon>Pseudomonadota</taxon>
        <taxon>Gammaproteobacteria</taxon>
        <taxon>Pseudomonadales</taxon>
        <taxon>Pseudomonadaceae</taxon>
        <taxon>Azotobacter</taxon>
    </lineage>
</organism>